<name>A0A171KS04_9BURK</name>
<feature type="transmembrane region" description="Helical" evidence="1">
    <location>
        <begin position="216"/>
        <end position="236"/>
    </location>
</feature>
<feature type="transmembrane region" description="Helical" evidence="1">
    <location>
        <begin position="66"/>
        <end position="84"/>
    </location>
</feature>
<dbReference type="InterPro" id="IPR004445">
    <property type="entry name" value="GltS"/>
</dbReference>
<dbReference type="Pfam" id="PF03616">
    <property type="entry name" value="Glt_symporter"/>
    <property type="match status" value="1"/>
</dbReference>
<accession>A0A171KS04</accession>
<feature type="transmembrane region" description="Helical" evidence="1">
    <location>
        <begin position="6"/>
        <end position="27"/>
    </location>
</feature>
<keyword evidence="1" id="KW-0997">Cell inner membrane</keyword>
<dbReference type="RefSeq" id="WP_068371557.1">
    <property type="nucleotide sequence ID" value="NZ_CBCSEB010000018.1"/>
</dbReference>
<keyword evidence="1" id="KW-0472">Membrane</keyword>
<dbReference type="Proteomes" id="UP000078084">
    <property type="component" value="Unassembled WGS sequence"/>
</dbReference>
<keyword evidence="1" id="KW-1133">Transmembrane helix</keyword>
<feature type="transmembrane region" description="Helical" evidence="1">
    <location>
        <begin position="378"/>
        <end position="401"/>
    </location>
</feature>
<feature type="transmembrane region" description="Helical" evidence="1">
    <location>
        <begin position="243"/>
        <end position="263"/>
    </location>
</feature>
<keyword evidence="1" id="KW-0406">Ion transport</keyword>
<evidence type="ECO:0000313" key="5">
    <source>
        <dbReference type="Proteomes" id="UP000078084"/>
    </source>
</evidence>
<proteinExistence type="inferred from homology"/>
<dbReference type="EMBL" id="SGWZ01000005">
    <property type="protein sequence ID" value="RZS66665.1"/>
    <property type="molecule type" value="Genomic_DNA"/>
</dbReference>
<gene>
    <name evidence="1" type="primary">gltS</name>
    <name evidence="3" type="ORF">AAV32_09930</name>
    <name evidence="4" type="ORF">EV679_2819</name>
</gene>
<keyword evidence="1" id="KW-0915">Sodium</keyword>
<dbReference type="Proteomes" id="UP000292039">
    <property type="component" value="Unassembled WGS sequence"/>
</dbReference>
<reference evidence="3 5" key="1">
    <citation type="submission" date="2015-04" db="EMBL/GenBank/DDBJ databases">
        <title>Genome sequence of Kerstersia gyiorum CG1.</title>
        <authorList>
            <person name="Greninger A.L."/>
            <person name="Kozyreva V."/>
            <person name="Chaturvedi V."/>
        </authorList>
    </citation>
    <scope>NUCLEOTIDE SEQUENCE [LARGE SCALE GENOMIC DNA]</scope>
    <source>
        <strain evidence="3 5">CG1</strain>
    </source>
</reference>
<dbReference type="PATRIC" id="fig|206506.3.peg.2124"/>
<sequence length="402" mass="42781">MDTGVLQVSAFVAFTIAILLLFIGKLATMRIALLRHYSIPEPVVGGFCCAVVVALAYYVLDIRIQFALGVRELLLLYFFAGIGLKSDMRTLKRGGWPLVLLLILASVFIVLQNVAGMGLAALFGLDPRAGLMVGSISLTGGIGTTLAWSPIFIEKLGIPNAMELGIAGNTVGMIAACVVGGPIATWLIRRHGVKPSGSRRLDVGAVNQGRAEPLDYFSVLWALFLLNCALLIGWSLDAALKELGLTLPTFVSCLMAGILIRNIPALTIRRDPTRSLPGTTKALALLGDVTLGLFLTMALMGLQLWELQGVFGFIAVVMVVQIFLTVVYALFVVFRLMGKDYEATVMAAGFGGITLGSTATAIANMTAVAQQYGAAHRAFIVVPLVCGFFIDLVNAMIITALI</sequence>
<feature type="transmembrane region" description="Helical" evidence="1">
    <location>
        <begin position="39"/>
        <end position="60"/>
    </location>
</feature>
<evidence type="ECO:0000256" key="2">
    <source>
        <dbReference type="NCBIfam" id="TIGR00210"/>
    </source>
</evidence>
<dbReference type="OrthoDB" id="4921038at2"/>
<keyword evidence="1" id="KW-1003">Cell membrane</keyword>
<dbReference type="PANTHER" id="PTHR36178:SF1">
    <property type="entry name" value="SODIUM_GLUTAMATE SYMPORTER"/>
    <property type="match status" value="1"/>
</dbReference>
<feature type="transmembrane region" description="Helical" evidence="1">
    <location>
        <begin position="164"/>
        <end position="188"/>
    </location>
</feature>
<dbReference type="AlphaFoldDB" id="A0A171KS04"/>
<keyword evidence="1" id="KW-0769">Symport</keyword>
<evidence type="ECO:0000256" key="1">
    <source>
        <dbReference type="HAMAP-Rule" id="MF_02062"/>
    </source>
</evidence>
<protein>
    <recommendedName>
        <fullName evidence="1 2">Sodium/glutamate symporter</fullName>
    </recommendedName>
</protein>
<feature type="transmembrane region" description="Helical" evidence="1">
    <location>
        <begin position="309"/>
        <end position="331"/>
    </location>
</feature>
<dbReference type="GO" id="GO:0015501">
    <property type="term" value="F:glutamate:sodium symporter activity"/>
    <property type="evidence" value="ECO:0007669"/>
    <property type="project" value="UniProtKB-UniRule"/>
</dbReference>
<comment type="function">
    <text evidence="1">Catalyzes the sodium-dependent transport of glutamate.</text>
</comment>
<dbReference type="GO" id="GO:0015813">
    <property type="term" value="P:L-glutamate transmembrane transport"/>
    <property type="evidence" value="ECO:0007669"/>
    <property type="project" value="UniProtKB-UniRule"/>
</dbReference>
<keyword evidence="1" id="KW-0812">Transmembrane</keyword>
<evidence type="ECO:0000313" key="6">
    <source>
        <dbReference type="Proteomes" id="UP000292039"/>
    </source>
</evidence>
<dbReference type="GO" id="GO:0005886">
    <property type="term" value="C:plasma membrane"/>
    <property type="evidence" value="ECO:0007669"/>
    <property type="project" value="UniProtKB-SubCell"/>
</dbReference>
<keyword evidence="1" id="KW-0813">Transport</keyword>
<feature type="transmembrane region" description="Helical" evidence="1">
    <location>
        <begin position="129"/>
        <end position="152"/>
    </location>
</feature>
<dbReference type="EMBL" id="LBNE01000006">
    <property type="protein sequence ID" value="KKO71671.1"/>
    <property type="molecule type" value="Genomic_DNA"/>
</dbReference>
<dbReference type="PANTHER" id="PTHR36178">
    <property type="entry name" value="SLR0625 PROTEIN"/>
    <property type="match status" value="1"/>
</dbReference>
<keyword evidence="1" id="KW-0739">Sodium transport</keyword>
<evidence type="ECO:0000313" key="4">
    <source>
        <dbReference type="EMBL" id="RZS66665.1"/>
    </source>
</evidence>
<comment type="similarity">
    <text evidence="1">Belongs to the glutamate:Na(+) symporter (ESS) (TC 2.A.27) family.</text>
</comment>
<keyword evidence="1" id="KW-0029">Amino-acid transport</keyword>
<dbReference type="GeneID" id="99725281"/>
<dbReference type="STRING" id="206506.AAV32_09930"/>
<comment type="subcellular location">
    <subcellularLocation>
        <location evidence="1">Cell inner membrane</location>
        <topology evidence="1">Multi-pass membrane protein</topology>
    </subcellularLocation>
</comment>
<dbReference type="NCBIfam" id="TIGR00210">
    <property type="entry name" value="gltS"/>
    <property type="match status" value="1"/>
</dbReference>
<evidence type="ECO:0000313" key="3">
    <source>
        <dbReference type="EMBL" id="KKO71671.1"/>
    </source>
</evidence>
<feature type="transmembrane region" description="Helical" evidence="1">
    <location>
        <begin position="283"/>
        <end position="302"/>
    </location>
</feature>
<keyword evidence="5" id="KW-1185">Reference proteome</keyword>
<dbReference type="HAMAP" id="MF_02062">
    <property type="entry name" value="GltS"/>
    <property type="match status" value="1"/>
</dbReference>
<comment type="caution">
    <text evidence="3">The sequence shown here is derived from an EMBL/GenBank/DDBJ whole genome shotgun (WGS) entry which is preliminary data.</text>
</comment>
<organism evidence="3 5">
    <name type="scientific">Kerstersia gyiorum</name>
    <dbReference type="NCBI Taxonomy" id="206506"/>
    <lineage>
        <taxon>Bacteria</taxon>
        <taxon>Pseudomonadati</taxon>
        <taxon>Pseudomonadota</taxon>
        <taxon>Betaproteobacteria</taxon>
        <taxon>Burkholderiales</taxon>
        <taxon>Alcaligenaceae</taxon>
        <taxon>Kerstersia</taxon>
    </lineage>
</organism>
<reference evidence="4 6" key="2">
    <citation type="submission" date="2019-02" db="EMBL/GenBank/DDBJ databases">
        <title>Genomic Encyclopedia of Type Strains, Phase IV (KMG-IV): sequencing the most valuable type-strain genomes for metagenomic binning, comparative biology and taxonomic classification.</title>
        <authorList>
            <person name="Goeker M."/>
        </authorList>
    </citation>
    <scope>NUCLEOTIDE SEQUENCE [LARGE SCALE GENOMIC DNA]</scope>
    <source>
        <strain evidence="4 6">DSM 16618</strain>
    </source>
</reference>
<feature type="transmembrane region" description="Helical" evidence="1">
    <location>
        <begin position="343"/>
        <end position="366"/>
    </location>
</feature>
<feature type="transmembrane region" description="Helical" evidence="1">
    <location>
        <begin position="96"/>
        <end position="123"/>
    </location>
</feature>